<protein>
    <recommendedName>
        <fullName evidence="7">Reverse transcriptase domain-containing protein</fullName>
    </recommendedName>
</protein>
<dbReference type="Pfam" id="PF00078">
    <property type="entry name" value="RVT_1"/>
    <property type="match status" value="1"/>
</dbReference>
<evidence type="ECO:0000259" key="7">
    <source>
        <dbReference type="PROSITE" id="PS50878"/>
    </source>
</evidence>
<gene>
    <name evidence="8" type="ORF">PARMNEM_LOCUS21382</name>
</gene>
<name>A0AAV1M9B7_9NEOP</name>
<sequence length="3895" mass="442706">MEILQKFKENGYFTSELYQLLSKKKLGEGSEEIIPSEYEKEMRLSTEERLQSLNNVIIDNIVNNGEDKKHAILSFTPSIIIFQNFQPNDKIVTKFSVKNISKAPTYLKMVFKESPYFSIKLNRPQPLSRLAPGISVSFLIIFTPTLLEDYIHKITFYTDLDQYIVPLIGMGPRPMFNFPDELTIPKVPLKVESNYLLTIRNVGMVPSGFTLDAKCPFSVQPKSAYLNCDEQIEIKVAFKTMHLGYTQGLLRVVLETGEKFIIKLSGTTHAVSVEIEKQIVKFPETYNGMVQQQILKIINKSDYVLTYTCMKNECVYYDFKDKVKLATVFYNLKESEAAKCAKLVRYDVLTSTEHERVYTRIFCDEIQALVADETLYFRDSHYSISPIIGQLWPNKASEITLTFSPTQIGELDAIAYFDIDGVADRIPLKLAGSSLPPSIHLNLETLDMSSVYINKTYNYEIIAINNGHVNGAIVYKESPTLFGSKITCTPNCRSLRPGEKDLFVVSFLNSNPGPFLEEINFIILDTDVKLKVFLKGEIIYPSVIFSVPSLDFGDVSLGPDGLPGKAWVLASEALGPRLEGLLSACLERGQFPLRWKTGKLVLIRKPGRPADSPSAYRPVVLLDEVGKLFERVIANRLAEHLAGTGPDLAKHQFGFRKRRSTVDAIMRVRALTTGDAVARGGVVLAVSLDIANAFNSMPWSCIREALRYHRVPTYLRRIVGDYLTDRAVIYPGRNGEWNRREMSCGVPQGSVLGPPLWNIGYDWVLRADLPTGVSVVCYADDTLVLAQGGSYEAAAETMTRGVAIVVERIRQLGVPKTLILELINESNVHVSAVLKIPSDGLEISSITLADYAYADHSKPEIPRWPREFEIEPNKIIMDPESMITLKVILTANLIRSHRTALELELEKSDRRPLTLPITYNATVPYLTPAPNVNLRACFLNYPYVNVINVTSNDFYGYFTTEEVKESAYDIDINMKEGFIEPNSTISLSVTVTANTLGVHEFPLRLRLFGVAEPIEICHITVCGVNPIVTCDPTALHWGHVKLLKKLQKTLTLYNDSPLQLKFKTYLLNRDTKWQIEPVEDFIEPESEKNLTVNLYLVDAETYSNKAVIQIDNMKEILVPLTATGVGTSIVIGDLGDRIELGHQFTRIPLNSKVKMKNQGTKMHVLEWSEHYKTPKNKQQAVAFFNLEPRCFKIYAGEELELTITGTSNKVALVKETWYLVGSVEGINKKELLLECEITAEFVDPKIEISSPTIDFQYDHGPYSEFYKLTDIVTIKNISTLPLDLEINVRPPFALIQKKNTYKIEDQEEDFCHCICYKEFDLNLSNIFSNCSAKESSDLIDFLTLKPVYPLREGSLQFFEDINKIKRAFNLTHFVEQHLEDQEIMKIQILFDITKHTSLKARVYSDAMKIKFKGHKNKNLEQCDADYANNITEIKKISLKTEPSTSNLSEVVSQRSEICSVKITGDTATALEAIKEPDYKLNIKLKNKIIKTIVPMIGEEYYDPKFKWISKLSHTTENNVDRINDMLLLIPHRGKLKPNEIQYVNVMFRPQNNINVRAVIECEVLGGPSEFITVTGQSSDLKYSLNTREINFKIRCFQENAYEYVRICNKALLPFDLKTYLNEPTFENELNATILEVIPPEKVIQPDEEIDIQVIMRPGVLGYFKRVFLLEIGHQPIVPIEVFGWGVIPQVYLSIPRLNISEINPTLEYVAIATLSNEYLDAVNLMLSKRTPEHLNSPLIEKCFEDPMFQHSWHICSAWVHYTIEAINYSPTITKLHLSKSTCIPAWLSLKLCGKLNPGEVGRIDVTFSPTADAFPDEEQNVETVIHLEVPYGVTIPVNLKALCAVPYLVSNIDLIDFGCVKCGNKVIYSIPLKNVGKPTCIWYATLKLKSPGMSQMTVLDSSGKFEPGESGWLNIAFKPTLEITYEGLLIFRFHMNPKRMTIPIIGHGVLPKVHIIGPNISFPPTLPWAETTEYFFGLTNPCPFPIELIIAHSDTKWQEEEEIYQLLDKYYNKPEEMLVPAINPGSGLPSEIREFYQNFKEHIKKYVEEDASKTFTPKTLSIKKTKSPKHVIRTRSRSLEVSPRHHRTEVEIIEEEQCQEIAYSVGKKLKLPTLSVDLCFVEALCVSNCQAKETLNRVIDEMYEVSKSGIDKAGINEDQTEELNQTIDEFETMLNKIKIITNNKTLATPKSKASEKRKKRSATSVVSHSAIEAMGSTTMFNLELIQELLTDFFDQPKFDQGFVIDSLTSAILRSPPIVLTTILKCKPTISNINLVLCQSNFNKWAQKYEESQKDDDMTEEIIHKEYSDSEIQEIVNSFENMTDEEYENASPELRSIYISRGLEDRRRKHCLKAKVLKETDVKEKDNKVRSTKSSITVDRSESKKKMKKDDLKAKPTSEYLTMNIKYNDYYKNIYENLINIANNWIVEQCDLGSPLIGLNGQVVGHNHKKSKKKSELHLQMSEVSFTERGFPITLITCPCINYKEAVVNMFAYSPIVENALKKKTEESDILKGPIQKKEFSVLLPKIFPVMEEEESLEWRYLDEMPIKKCECNLINDLNVLDDLCQDDVLNILSKWNCSCGKKVISSQTSTTGFQPTPSEMMSTDDSKLDITSYPLPLYKVKSFTNKEERIILQTGDLVRCKYTFSPKVEGKFNVKRFVQVNGWPASQVVVNVTGICDLPRLDNRPKKMFKNFVRRPIEDNVYKVTYLDDVKVFQFGPIFIGKNRIYEEKYVIDLKNSSLVTTDVEIEFLVETDVFRIDKKNIKLEPECRGKLTVSAAPAVIGEHNNVLLFCIKNNPEIVEVNIACSGVVPKVEILPSTKIIDYGKHLLYRREDDRFIVKNDSILPIMWKIRNANEFLEDFIISQTSGVIPRHQNHVVPVTYIACKVGIISNKILFIDIYDSEGRGDPMIVVSLYLSAECYDVMVECAYENMDENYLNFGNVKVNSTVALQMYLLNRGKYNIYYKLKKVKNFPEPSLLKSFEVTPECGVLPATTKLVTVEFECTPTTSLNLVNVPAYICTLLDGSSNQTIVAKFPICVTIASFYNTFTLFPLGELNFHVIPVGVGVIREVILNNTSKCPFTYEIILPSEYQVDPDTIQSTKGKDNKIKNPPLKCGNFVIMNEDNLLAPFTSRTIQIQFLATAAKTFEETVHFVISDTCPAEANGVPLKLVGTGAIPTLDFWNLETTFREHLIIKNMSEYKVPEPSPHCIFVEDTVTLHFFGVVVNTNYVGAIDLYNNGLVPCALKMKLHYQSNSNQEIFSLDKYETHIEPLMHKNLNIIFSPKALEVYKAVLEVKLKKIEGQEQSFRICLIGEGVIPRIRLIYPQIKKDRLTLLEFPVTCLGSITNRQISFKNISSINVMVIVDITPSIKADRLLYWLTAEPDTDHIVLNGNNDNVNVTLKVTMKPNELVTLTVHYSPLEKGKTNCEIKLTVVDNPFENYTILCNAEAFMEDVILMGLEMLSMDVDLETYKMPAERSTTSTTDTRKKNKSAQSVKKKLKFVDSKKSKRFSQASIKQSDSSFMESTILKYLLDFGGCELCLIQRRSVIMVNNSEKVYKFAWMESENIVVRPSAGYISPGEEKDLEIIFYSSQPVDIEKEFISCSLTVVSDNSLTENSREITWDTRQTVTLFKRNRDVSLNERYDITVEDQIKSPIIEEFNENISIVIIYSVKTEYTKYECDLEEEKTLQDTFIYQTRSFNFKVENVGRVPMKITWSFVIDDEFPIRLTKSKLKEDTQNVTESSESINGSTNERDSEILAIEKNSENSNSDPSKMTLFSESLSRDSADTWFEIDLPFHIEPKKACLNPNETKIFNVIFSPLDAFLFKVRLQSTIDNLDPYDQNITCKITAKSLIPYVHLDVEESDYLTSGRRKATEVALPALTTVLEFNVLGPGCYKK</sequence>
<dbReference type="GO" id="GO:1904158">
    <property type="term" value="P:axonemal central apparatus assembly"/>
    <property type="evidence" value="ECO:0007669"/>
    <property type="project" value="TreeGrafter"/>
</dbReference>
<dbReference type="GO" id="GO:0003341">
    <property type="term" value="P:cilium movement"/>
    <property type="evidence" value="ECO:0007669"/>
    <property type="project" value="TreeGrafter"/>
</dbReference>
<evidence type="ECO:0000313" key="9">
    <source>
        <dbReference type="Proteomes" id="UP001314205"/>
    </source>
</evidence>
<evidence type="ECO:0000256" key="3">
    <source>
        <dbReference type="ARBA" id="ARBA00022490"/>
    </source>
</evidence>
<comment type="subcellular location">
    <subcellularLocation>
        <location evidence="1">Cell projection</location>
        <location evidence="1">Cilium</location>
    </subcellularLocation>
    <subcellularLocation>
        <location evidence="2">Cytoplasm</location>
    </subcellularLocation>
</comment>
<accession>A0AAV1M9B7</accession>
<dbReference type="Proteomes" id="UP001314205">
    <property type="component" value="Unassembled WGS sequence"/>
</dbReference>
<feature type="region of interest" description="Disordered" evidence="6">
    <location>
        <begin position="2362"/>
        <end position="2389"/>
    </location>
</feature>
<keyword evidence="4" id="KW-0969">Cilium</keyword>
<dbReference type="Gene3D" id="2.60.40.10">
    <property type="entry name" value="Immunoglobulins"/>
    <property type="match status" value="14"/>
</dbReference>
<evidence type="ECO:0000256" key="5">
    <source>
        <dbReference type="ARBA" id="ARBA00023273"/>
    </source>
</evidence>
<dbReference type="InterPro" id="IPR053879">
    <property type="entry name" value="HYDIN_VesB_CFA65-like_Ig"/>
</dbReference>
<dbReference type="PANTHER" id="PTHR23053">
    <property type="entry name" value="DLEC1 DELETED IN LUNG AND ESOPHAGEAL CANCER 1"/>
    <property type="match status" value="1"/>
</dbReference>
<evidence type="ECO:0000256" key="2">
    <source>
        <dbReference type="ARBA" id="ARBA00004496"/>
    </source>
</evidence>
<dbReference type="CDD" id="cd01650">
    <property type="entry name" value="RT_nLTR_like"/>
    <property type="match status" value="1"/>
</dbReference>
<dbReference type="PROSITE" id="PS50878">
    <property type="entry name" value="RT_POL"/>
    <property type="match status" value="1"/>
</dbReference>
<feature type="domain" description="Reverse transcriptase" evidence="7">
    <location>
        <begin position="584"/>
        <end position="834"/>
    </location>
</feature>
<dbReference type="InterPro" id="IPR000477">
    <property type="entry name" value="RT_dom"/>
</dbReference>
<proteinExistence type="predicted"/>
<evidence type="ECO:0000256" key="4">
    <source>
        <dbReference type="ARBA" id="ARBA00023069"/>
    </source>
</evidence>
<dbReference type="GO" id="GO:0005930">
    <property type="term" value="C:axoneme"/>
    <property type="evidence" value="ECO:0007669"/>
    <property type="project" value="TreeGrafter"/>
</dbReference>
<dbReference type="InterPro" id="IPR013783">
    <property type="entry name" value="Ig-like_fold"/>
</dbReference>
<dbReference type="Pfam" id="PF22544">
    <property type="entry name" value="HYDIN_VesB_CFA65-like_Ig"/>
    <property type="match status" value="1"/>
</dbReference>
<keyword evidence="5" id="KW-0966">Cell projection</keyword>
<feature type="region of interest" description="Disordered" evidence="6">
    <location>
        <begin position="3473"/>
        <end position="3498"/>
    </location>
</feature>
<dbReference type="PANTHER" id="PTHR23053:SF0">
    <property type="entry name" value="HYDROCEPHALUS-INDUCING PROTEIN HOMOLOG"/>
    <property type="match status" value="1"/>
</dbReference>
<keyword evidence="3" id="KW-0963">Cytoplasm</keyword>
<evidence type="ECO:0000256" key="1">
    <source>
        <dbReference type="ARBA" id="ARBA00004138"/>
    </source>
</evidence>
<feature type="compositionally biased region" description="Basic residues" evidence="6">
    <location>
        <begin position="3485"/>
        <end position="3497"/>
    </location>
</feature>
<feature type="compositionally biased region" description="Basic and acidic residues" evidence="6">
    <location>
        <begin position="2378"/>
        <end position="2389"/>
    </location>
</feature>
<evidence type="ECO:0000313" key="8">
    <source>
        <dbReference type="EMBL" id="CAK1602957.1"/>
    </source>
</evidence>
<reference evidence="8 9" key="1">
    <citation type="submission" date="2023-11" db="EMBL/GenBank/DDBJ databases">
        <authorList>
            <person name="Hedman E."/>
            <person name="Englund M."/>
            <person name="Stromberg M."/>
            <person name="Nyberg Akerstrom W."/>
            <person name="Nylinder S."/>
            <person name="Jareborg N."/>
            <person name="Kallberg Y."/>
            <person name="Kronander E."/>
        </authorList>
    </citation>
    <scope>NUCLEOTIDE SEQUENCE [LARGE SCALE GENOMIC DNA]</scope>
</reference>
<dbReference type="InterPro" id="IPR033305">
    <property type="entry name" value="Hydin-like"/>
</dbReference>
<keyword evidence="9" id="KW-1185">Reference proteome</keyword>
<organism evidence="8 9">
    <name type="scientific">Parnassius mnemosyne</name>
    <name type="common">clouded apollo</name>
    <dbReference type="NCBI Taxonomy" id="213953"/>
    <lineage>
        <taxon>Eukaryota</taxon>
        <taxon>Metazoa</taxon>
        <taxon>Ecdysozoa</taxon>
        <taxon>Arthropoda</taxon>
        <taxon>Hexapoda</taxon>
        <taxon>Insecta</taxon>
        <taxon>Pterygota</taxon>
        <taxon>Neoptera</taxon>
        <taxon>Endopterygota</taxon>
        <taxon>Lepidoptera</taxon>
        <taxon>Glossata</taxon>
        <taxon>Ditrysia</taxon>
        <taxon>Papilionoidea</taxon>
        <taxon>Papilionidae</taxon>
        <taxon>Parnassiinae</taxon>
        <taxon>Parnassini</taxon>
        <taxon>Parnassius</taxon>
        <taxon>Driopa</taxon>
    </lineage>
</organism>
<dbReference type="EMBL" id="CAVLGL010000148">
    <property type="protein sequence ID" value="CAK1602957.1"/>
    <property type="molecule type" value="Genomic_DNA"/>
</dbReference>
<comment type="caution">
    <text evidence="8">The sequence shown here is derived from an EMBL/GenBank/DDBJ whole genome shotgun (WGS) entry which is preliminary data.</text>
</comment>
<evidence type="ECO:0000256" key="6">
    <source>
        <dbReference type="SAM" id="MobiDB-lite"/>
    </source>
</evidence>